<comment type="caution">
    <text evidence="18">The sequence shown here is derived from an EMBL/GenBank/DDBJ whole genome shotgun (WGS) entry which is preliminary data.</text>
</comment>
<comment type="subcellular location">
    <subcellularLocation>
        <location evidence="1 16">Cell membrane</location>
        <topology evidence="1 16">Multi-pass membrane protein</topology>
    </subcellularLocation>
</comment>
<sequence length="694" mass="73431">MNARKHRRVGGGLVDPRQILASFPEAVRKLHPRVMVRHPVLFVVEAGSVLTTVSAVLDPSVFSWLISVWLWLTVVFANLAEAVAEGRGKAQAESLRRTRSDTVARRLRSWRVSMDRREWEEERVPAADLRPYDFVVVEAGETVPGDGEVVDGVAAVDESAVTGESAPVIREAGGDRSGVTGGTTVLSDRIVVRITSRAGHTFLDRMIALVEGTSRQKTPNELALNILLASLTVVFILAVVSLQPMAEWAGAPQTITVLVALLVTLIPTTIGALLSAIGIAGMDRLVQRNVLALSGRAVEAAGDVNTLLLDKTGTITLGNRQAAAFVPVQGIAHDLLADAAQLSSLSDETPEGRSIVGLAERHGIRRHHGDLAHGRFVPFSAQTRMSGVDFAFEGEFCRIRKGAGSAVMQWVARRGGQVPEEAGWITDSIAADGGTPLLVAVEDPDGVRILGAVHLKDVVKPGIAERFAELRAMGIKTVMVTGDNPLTAKAIAAEAGVDDYLAEATPEHKLARIKEEQAGGNLVAMTGDGTNDAPALAQADVGVAMNTGTSAAKEAGNMVDLDSNPTKLIEIVEVGKQLLITRGALTTFSICNDVAKYFAIVPAMFGGVAGYEGLEKLNVMGLHSPTSAIASAIVFNALVIVALIPLALRGVRYAPSSAHVLLRRNLSVYGLGGLVAPFVGIKLIDLLMQYVPGM</sequence>
<dbReference type="InterPro" id="IPR036412">
    <property type="entry name" value="HAD-like_sf"/>
</dbReference>
<feature type="transmembrane region" description="Helical" evidence="16">
    <location>
        <begin position="62"/>
        <end position="80"/>
    </location>
</feature>
<comment type="subunit">
    <text evidence="16">The system is composed of three essential subunits: KdpA, KdpB and KdpC.</text>
</comment>
<dbReference type="SFLD" id="SFLDG00002">
    <property type="entry name" value="C1.7:_P-type_atpase_like"/>
    <property type="match status" value="1"/>
</dbReference>
<feature type="binding site" evidence="16">
    <location>
        <position position="401"/>
    </location>
    <ligand>
        <name>ATP</name>
        <dbReference type="ChEBI" id="CHEBI:30616"/>
    </ligand>
</feature>
<feature type="transmembrane region" description="Helical" evidence="16">
    <location>
        <begin position="668"/>
        <end position="688"/>
    </location>
</feature>
<keyword evidence="6 16" id="KW-0812">Transmembrane</keyword>
<feature type="binding site" evidence="16">
    <location>
        <position position="347"/>
    </location>
    <ligand>
        <name>ATP</name>
        <dbReference type="ChEBI" id="CHEBI:30616"/>
    </ligand>
</feature>
<evidence type="ECO:0000256" key="15">
    <source>
        <dbReference type="ARBA" id="ARBA00023136"/>
    </source>
</evidence>
<evidence type="ECO:0000313" key="19">
    <source>
        <dbReference type="Proteomes" id="UP000556084"/>
    </source>
</evidence>
<evidence type="ECO:0000313" key="18">
    <source>
        <dbReference type="EMBL" id="MBB4892263.1"/>
    </source>
</evidence>
<keyword evidence="9 16" id="KW-0067">ATP-binding</keyword>
<evidence type="ECO:0000256" key="16">
    <source>
        <dbReference type="HAMAP-Rule" id="MF_00285"/>
    </source>
</evidence>
<keyword evidence="4 16" id="KW-0633">Potassium transport</keyword>
<dbReference type="SFLD" id="SFLDF00027">
    <property type="entry name" value="p-type_atpase"/>
    <property type="match status" value="1"/>
</dbReference>
<dbReference type="SUPFAM" id="SSF81665">
    <property type="entry name" value="Calcium ATPase, transmembrane domain M"/>
    <property type="match status" value="1"/>
</dbReference>
<dbReference type="EC" id="7.2.2.6" evidence="16"/>
<dbReference type="InterPro" id="IPR059000">
    <property type="entry name" value="ATPase_P-type_domA"/>
</dbReference>
<keyword evidence="14 16" id="KW-0406">Ion transport</keyword>
<dbReference type="Pfam" id="PF00122">
    <property type="entry name" value="E1-E2_ATPase"/>
    <property type="match status" value="1"/>
</dbReference>
<reference evidence="18 19" key="1">
    <citation type="submission" date="2020-08" db="EMBL/GenBank/DDBJ databases">
        <title>Genomic Encyclopedia of Type Strains, Phase III (KMG-III): the genomes of soil and plant-associated and newly described type strains.</title>
        <authorList>
            <person name="Whitman W."/>
        </authorList>
    </citation>
    <scope>NUCLEOTIDE SEQUENCE [LARGE SCALE GENOMIC DNA]</scope>
    <source>
        <strain evidence="18 19">CECT 3266</strain>
    </source>
</reference>
<dbReference type="Proteomes" id="UP000556084">
    <property type="component" value="Unassembled WGS sequence"/>
</dbReference>
<feature type="domain" description="P-type ATPase A" evidence="17">
    <location>
        <begin position="117"/>
        <end position="211"/>
    </location>
</feature>
<keyword evidence="12 16" id="KW-1278">Translocase</keyword>
<dbReference type="NCBIfam" id="TIGR01497">
    <property type="entry name" value="kdpB"/>
    <property type="match status" value="1"/>
</dbReference>
<dbReference type="InterPro" id="IPR023299">
    <property type="entry name" value="ATPase_P-typ_cyto_dom_N"/>
</dbReference>
<evidence type="ECO:0000256" key="11">
    <source>
        <dbReference type="ARBA" id="ARBA00022958"/>
    </source>
</evidence>
<dbReference type="PANTHER" id="PTHR43743:SF1">
    <property type="entry name" value="POTASSIUM-TRANSPORTING ATPASE ATP-BINDING SUBUNIT"/>
    <property type="match status" value="1"/>
</dbReference>
<feature type="transmembrane region" description="Helical" evidence="16">
    <location>
        <begin position="222"/>
        <end position="243"/>
    </location>
</feature>
<dbReference type="InterPro" id="IPR023298">
    <property type="entry name" value="ATPase_P-typ_TM_dom_sf"/>
</dbReference>
<dbReference type="InterPro" id="IPR044492">
    <property type="entry name" value="P_typ_ATPase_HD_dom"/>
</dbReference>
<evidence type="ECO:0000256" key="10">
    <source>
        <dbReference type="ARBA" id="ARBA00022842"/>
    </source>
</evidence>
<feature type="transmembrane region" description="Helical" evidence="16">
    <location>
        <begin position="628"/>
        <end position="648"/>
    </location>
</feature>
<feature type="active site" description="4-aspartylphosphate intermediate" evidence="16">
    <location>
        <position position="310"/>
    </location>
</feature>
<dbReference type="PANTHER" id="PTHR43743">
    <property type="entry name" value="POTASSIUM-TRANSPORTING ATPASE ATP-BINDING SUBUNIT"/>
    <property type="match status" value="1"/>
</dbReference>
<evidence type="ECO:0000256" key="13">
    <source>
        <dbReference type="ARBA" id="ARBA00022989"/>
    </source>
</evidence>
<evidence type="ECO:0000256" key="2">
    <source>
        <dbReference type="ARBA" id="ARBA00022448"/>
    </source>
</evidence>
<comment type="function">
    <text evidence="16">Part of the high-affinity ATP-driven potassium transport (or Kdp) system, which catalyzes the hydrolysis of ATP coupled with the electrogenic transport of potassium into the cytoplasm. This subunit is responsible for energy coupling to the transport system and for the release of the potassium ions to the cytoplasm.</text>
</comment>
<evidence type="ECO:0000259" key="17">
    <source>
        <dbReference type="Pfam" id="PF00122"/>
    </source>
</evidence>
<dbReference type="FunFam" id="2.70.150.10:FF:000010">
    <property type="entry name" value="Potassium-transporting ATPase ATP-binding subunit"/>
    <property type="match status" value="1"/>
</dbReference>
<evidence type="ECO:0000256" key="9">
    <source>
        <dbReference type="ARBA" id="ARBA00022840"/>
    </source>
</evidence>
<dbReference type="Pfam" id="PF00702">
    <property type="entry name" value="Hydrolase"/>
    <property type="match status" value="1"/>
</dbReference>
<evidence type="ECO:0000256" key="7">
    <source>
        <dbReference type="ARBA" id="ARBA00022723"/>
    </source>
</evidence>
<evidence type="ECO:0000256" key="14">
    <source>
        <dbReference type="ARBA" id="ARBA00023065"/>
    </source>
</evidence>
<evidence type="ECO:0000256" key="3">
    <source>
        <dbReference type="ARBA" id="ARBA00022475"/>
    </source>
</evidence>
<feature type="binding site" evidence="16">
    <location>
        <begin position="379"/>
        <end position="386"/>
    </location>
    <ligand>
        <name>ATP</name>
        <dbReference type="ChEBI" id="CHEBI:30616"/>
    </ligand>
</feature>
<keyword evidence="8 16" id="KW-0547">Nucleotide-binding</keyword>
<dbReference type="InterPro" id="IPR008250">
    <property type="entry name" value="ATPase_P-typ_transduc_dom_A_sf"/>
</dbReference>
<evidence type="ECO:0000256" key="8">
    <source>
        <dbReference type="ARBA" id="ARBA00022741"/>
    </source>
</evidence>
<dbReference type="SUPFAM" id="SSF81653">
    <property type="entry name" value="Calcium ATPase, transduction domain A"/>
    <property type="match status" value="1"/>
</dbReference>
<feature type="transmembrane region" description="Helical" evidence="16">
    <location>
        <begin position="38"/>
        <end position="56"/>
    </location>
</feature>
<dbReference type="GO" id="GO:0008556">
    <property type="term" value="F:P-type potassium transmembrane transporter activity"/>
    <property type="evidence" value="ECO:0007669"/>
    <property type="project" value="UniProtKB-UniRule"/>
</dbReference>
<dbReference type="InterPro" id="IPR018303">
    <property type="entry name" value="ATPase_P-typ_P_site"/>
</dbReference>
<dbReference type="GO" id="GO:0000287">
    <property type="term" value="F:magnesium ion binding"/>
    <property type="evidence" value="ECO:0007669"/>
    <property type="project" value="UniProtKB-UniRule"/>
</dbReference>
<protein>
    <recommendedName>
        <fullName evidence="16">Potassium-transporting ATPase ATP-binding subunit</fullName>
        <ecNumber evidence="16">7.2.2.6</ecNumber>
    </recommendedName>
    <alternativeName>
        <fullName evidence="16">ATP phosphohydrolase [potassium-transporting] B chain</fullName>
    </alternativeName>
    <alternativeName>
        <fullName evidence="16">Potassium-binding and translocating subunit B</fullName>
    </alternativeName>
    <alternativeName>
        <fullName evidence="16">Potassium-translocating ATPase B chain</fullName>
    </alternativeName>
</protein>
<comment type="caution">
    <text evidence="16">Lacks conserved residue(s) required for the propagation of feature annotation.</text>
</comment>
<keyword evidence="3 16" id="KW-1003">Cell membrane</keyword>
<keyword evidence="5 16" id="KW-0597">Phosphoprotein</keyword>
<dbReference type="EMBL" id="JACHJH010000002">
    <property type="protein sequence ID" value="MBB4892263.1"/>
    <property type="molecule type" value="Genomic_DNA"/>
</dbReference>
<keyword evidence="2 16" id="KW-0813">Transport</keyword>
<accession>A0A7W7PKD0</accession>
<comment type="similarity">
    <text evidence="16">Belongs to the cation transport ATPase (P-type) (TC 3.A.3) family. Type IA subfamily.</text>
</comment>
<proteinExistence type="inferred from homology"/>
<name>A0A7W7PKD0_9ACTN</name>
<keyword evidence="11 16" id="KW-0630">Potassium</keyword>
<dbReference type="InterPro" id="IPR006391">
    <property type="entry name" value="P-type_ATPase_bsu_IA"/>
</dbReference>
<dbReference type="InterPro" id="IPR001757">
    <property type="entry name" value="P_typ_ATPase"/>
</dbReference>
<dbReference type="Gene3D" id="3.40.1110.10">
    <property type="entry name" value="Calcium-transporting ATPase, cytoplasmic domain N"/>
    <property type="match status" value="1"/>
</dbReference>
<keyword evidence="10 16" id="KW-0460">Magnesium</keyword>
<feature type="binding site" evidence="16">
    <location>
        <position position="532"/>
    </location>
    <ligand>
        <name>Mg(2+)</name>
        <dbReference type="ChEBI" id="CHEBI:18420"/>
    </ligand>
</feature>
<evidence type="ECO:0000256" key="6">
    <source>
        <dbReference type="ARBA" id="ARBA00022692"/>
    </source>
</evidence>
<dbReference type="CDD" id="cd02078">
    <property type="entry name" value="P-type_ATPase_K"/>
    <property type="match status" value="1"/>
</dbReference>
<dbReference type="PRINTS" id="PR00120">
    <property type="entry name" value="HATPASE"/>
</dbReference>
<keyword evidence="19" id="KW-1185">Reference proteome</keyword>
<dbReference type="Gene3D" id="2.70.150.10">
    <property type="entry name" value="Calcium-transporting ATPase, cytoplasmic transduction domain A"/>
    <property type="match status" value="1"/>
</dbReference>
<dbReference type="SFLD" id="SFLDS00003">
    <property type="entry name" value="Haloacid_Dehalogenase"/>
    <property type="match status" value="1"/>
</dbReference>
<evidence type="ECO:0000256" key="4">
    <source>
        <dbReference type="ARBA" id="ARBA00022538"/>
    </source>
</evidence>
<comment type="catalytic activity">
    <reaction evidence="16">
        <text>K(+)(out) + ATP + H2O = K(+)(in) + ADP + phosphate + H(+)</text>
        <dbReference type="Rhea" id="RHEA:16777"/>
        <dbReference type="ChEBI" id="CHEBI:15377"/>
        <dbReference type="ChEBI" id="CHEBI:15378"/>
        <dbReference type="ChEBI" id="CHEBI:29103"/>
        <dbReference type="ChEBI" id="CHEBI:30616"/>
        <dbReference type="ChEBI" id="CHEBI:43474"/>
        <dbReference type="ChEBI" id="CHEBI:456216"/>
        <dbReference type="EC" id="7.2.2.6"/>
    </reaction>
</comment>
<gene>
    <name evidence="16" type="primary">kdpB</name>
    <name evidence="18" type="ORF">FHS39_001274</name>
</gene>
<dbReference type="GO" id="GO:0005886">
    <property type="term" value="C:plasma membrane"/>
    <property type="evidence" value="ECO:0007669"/>
    <property type="project" value="UniProtKB-SubCell"/>
</dbReference>
<keyword evidence="13 16" id="KW-1133">Transmembrane helix</keyword>
<dbReference type="HAMAP" id="MF_00285">
    <property type="entry name" value="KdpB"/>
    <property type="match status" value="1"/>
</dbReference>
<dbReference type="PROSITE" id="PS00154">
    <property type="entry name" value="ATPASE_E1_E2"/>
    <property type="match status" value="1"/>
</dbReference>
<dbReference type="NCBIfam" id="TIGR01494">
    <property type="entry name" value="ATPase_P-type"/>
    <property type="match status" value="2"/>
</dbReference>
<keyword evidence="15 16" id="KW-0472">Membrane</keyword>
<organism evidence="18 19">
    <name type="scientific">Streptomyces olivoverticillatus</name>
    <dbReference type="NCBI Taxonomy" id="66427"/>
    <lineage>
        <taxon>Bacteria</taxon>
        <taxon>Bacillati</taxon>
        <taxon>Actinomycetota</taxon>
        <taxon>Actinomycetes</taxon>
        <taxon>Kitasatosporales</taxon>
        <taxon>Streptomycetaceae</taxon>
        <taxon>Streptomyces</taxon>
    </lineage>
</organism>
<dbReference type="GO" id="GO:0016887">
    <property type="term" value="F:ATP hydrolysis activity"/>
    <property type="evidence" value="ECO:0007669"/>
    <property type="project" value="InterPro"/>
</dbReference>
<feature type="binding site" evidence="16">
    <location>
        <position position="528"/>
    </location>
    <ligand>
        <name>Mg(2+)</name>
        <dbReference type="ChEBI" id="CHEBI:18420"/>
    </ligand>
</feature>
<dbReference type="SUPFAM" id="SSF56784">
    <property type="entry name" value="HAD-like"/>
    <property type="match status" value="1"/>
</dbReference>
<evidence type="ECO:0000256" key="5">
    <source>
        <dbReference type="ARBA" id="ARBA00022553"/>
    </source>
</evidence>
<dbReference type="InterPro" id="IPR023214">
    <property type="entry name" value="HAD_sf"/>
</dbReference>
<evidence type="ECO:0000256" key="12">
    <source>
        <dbReference type="ARBA" id="ARBA00022967"/>
    </source>
</evidence>
<evidence type="ECO:0000256" key="1">
    <source>
        <dbReference type="ARBA" id="ARBA00004651"/>
    </source>
</evidence>
<dbReference type="PRINTS" id="PR00119">
    <property type="entry name" value="CATATPASE"/>
</dbReference>
<keyword evidence="7 16" id="KW-0479">Metal-binding</keyword>
<feature type="binding site" evidence="16">
    <location>
        <position position="351"/>
    </location>
    <ligand>
        <name>ATP</name>
        <dbReference type="ChEBI" id="CHEBI:30616"/>
    </ligand>
</feature>
<dbReference type="Gene3D" id="3.40.50.1000">
    <property type="entry name" value="HAD superfamily/HAD-like"/>
    <property type="match status" value="1"/>
</dbReference>
<dbReference type="GO" id="GO:0005524">
    <property type="term" value="F:ATP binding"/>
    <property type="evidence" value="ECO:0007669"/>
    <property type="project" value="UniProtKB-UniRule"/>
</dbReference>
<feature type="transmembrane region" description="Helical" evidence="16">
    <location>
        <begin position="255"/>
        <end position="279"/>
    </location>
</feature>
<dbReference type="AlphaFoldDB" id="A0A7W7PKD0"/>